<protein>
    <submittedName>
        <fullName evidence="2">Uncharacterized protein</fullName>
    </submittedName>
</protein>
<dbReference type="Proteomes" id="UP000219050">
    <property type="component" value="Chromosome"/>
</dbReference>
<dbReference type="OrthoDB" id="7304934at2"/>
<feature type="signal peptide" evidence="1">
    <location>
        <begin position="1"/>
        <end position="23"/>
    </location>
</feature>
<reference evidence="2 3" key="1">
    <citation type="submission" date="2017-05" db="EMBL/GenBank/DDBJ databases">
        <title>Comparative genomic and metabolic analysis of manganese-oxidizing mechanisms in Celeribater manganoxidans DY25T: its adaption to the environment of polymetallic nodule.</title>
        <authorList>
            <person name="Wang X."/>
        </authorList>
    </citation>
    <scope>NUCLEOTIDE SEQUENCE [LARGE SCALE GENOMIC DNA]</scope>
    <source>
        <strain evidence="2 3">DY25</strain>
    </source>
</reference>
<keyword evidence="3" id="KW-1185">Reference proteome</keyword>
<feature type="chain" id="PRO_5012109539" evidence="1">
    <location>
        <begin position="24"/>
        <end position="136"/>
    </location>
</feature>
<gene>
    <name evidence="2" type="ORF">CBW24_05160</name>
</gene>
<organism evidence="2 3">
    <name type="scientific">Pacificitalea manganoxidans</name>
    <dbReference type="NCBI Taxonomy" id="1411902"/>
    <lineage>
        <taxon>Bacteria</taxon>
        <taxon>Pseudomonadati</taxon>
        <taxon>Pseudomonadota</taxon>
        <taxon>Alphaproteobacteria</taxon>
        <taxon>Rhodobacterales</taxon>
        <taxon>Paracoccaceae</taxon>
        <taxon>Pacificitalea</taxon>
    </lineage>
</organism>
<dbReference type="AlphaFoldDB" id="A0A291LY58"/>
<evidence type="ECO:0000256" key="1">
    <source>
        <dbReference type="SAM" id="SignalP"/>
    </source>
</evidence>
<dbReference type="EMBL" id="CP021404">
    <property type="protein sequence ID" value="ATI41448.1"/>
    <property type="molecule type" value="Genomic_DNA"/>
</dbReference>
<sequence>MSSACPPVSAFLLSALVALPALAQERPMSAAEFEAYTTGKTLTFSSDGYAYGMEEYDADRRVRWSFLDGDCREGRWYPQDQFICFVYERTPETHCWTFYDTGQGLRAVFEDDPGAVQLSEAGADEPMHCLGPDVGV</sequence>
<evidence type="ECO:0000313" key="2">
    <source>
        <dbReference type="EMBL" id="ATI41448.1"/>
    </source>
</evidence>
<evidence type="ECO:0000313" key="3">
    <source>
        <dbReference type="Proteomes" id="UP000219050"/>
    </source>
</evidence>
<dbReference type="KEGG" id="cmag:CBW24_05160"/>
<keyword evidence="1" id="KW-0732">Signal</keyword>
<name>A0A291LY58_9RHOB</name>
<accession>A0A291LY58</accession>
<dbReference type="RefSeq" id="WP_097372891.1">
    <property type="nucleotide sequence ID" value="NZ_CP021404.1"/>
</dbReference>
<proteinExistence type="predicted"/>